<accession>A0ABP7VNW0</accession>
<gene>
    <name evidence="2" type="ORF">GCM10022410_14690</name>
</gene>
<dbReference type="Pfam" id="PF10710">
    <property type="entry name" value="DUF2512"/>
    <property type="match status" value="1"/>
</dbReference>
<proteinExistence type="predicted"/>
<keyword evidence="1" id="KW-1133">Transmembrane helix</keyword>
<dbReference type="RefSeq" id="WP_344911784.1">
    <property type="nucleotide sequence ID" value="NZ_BAABDL010000076.1"/>
</dbReference>
<dbReference type="EMBL" id="BAABDL010000076">
    <property type="protein sequence ID" value="GAA4069871.1"/>
    <property type="molecule type" value="Genomic_DNA"/>
</dbReference>
<feature type="transmembrane region" description="Helical" evidence="1">
    <location>
        <begin position="6"/>
        <end position="26"/>
    </location>
</feature>
<protein>
    <submittedName>
        <fullName evidence="2">YndM family protein</fullName>
    </submittedName>
</protein>
<name>A0ABP7VNW0_9BACI</name>
<organism evidence="2 3">
    <name type="scientific">Amphibacillus indicireducens</name>
    <dbReference type="NCBI Taxonomy" id="1076330"/>
    <lineage>
        <taxon>Bacteria</taxon>
        <taxon>Bacillati</taxon>
        <taxon>Bacillota</taxon>
        <taxon>Bacilli</taxon>
        <taxon>Bacillales</taxon>
        <taxon>Bacillaceae</taxon>
        <taxon>Amphibacillus</taxon>
    </lineage>
</organism>
<reference evidence="3" key="1">
    <citation type="journal article" date="2019" name="Int. J. Syst. Evol. Microbiol.">
        <title>The Global Catalogue of Microorganisms (GCM) 10K type strain sequencing project: providing services to taxonomists for standard genome sequencing and annotation.</title>
        <authorList>
            <consortium name="The Broad Institute Genomics Platform"/>
            <consortium name="The Broad Institute Genome Sequencing Center for Infectious Disease"/>
            <person name="Wu L."/>
            <person name="Ma J."/>
        </authorList>
    </citation>
    <scope>NUCLEOTIDE SEQUENCE [LARGE SCALE GENOMIC DNA]</scope>
    <source>
        <strain evidence="3">JCM 17250</strain>
    </source>
</reference>
<sequence length="145" mass="16910">MEHVKLIMIKYFATFVLLYLVLGIAYGLTTSQIFFVSLISLALYFLGDLFILDQTNNFIATFSDVVINFIVIYLLLDVVGFAGDRLIAAFISSIVLGFYEIFFHLYVTEEFSYEHEPISIGRYDYLMELSEEFEPFIDDEEDDYY</sequence>
<keyword evidence="1" id="KW-0812">Transmembrane</keyword>
<evidence type="ECO:0000313" key="3">
    <source>
        <dbReference type="Proteomes" id="UP001501734"/>
    </source>
</evidence>
<feature type="transmembrane region" description="Helical" evidence="1">
    <location>
        <begin position="33"/>
        <end position="52"/>
    </location>
</feature>
<evidence type="ECO:0000256" key="1">
    <source>
        <dbReference type="SAM" id="Phobius"/>
    </source>
</evidence>
<evidence type="ECO:0000313" key="2">
    <source>
        <dbReference type="EMBL" id="GAA4069871.1"/>
    </source>
</evidence>
<comment type="caution">
    <text evidence="2">The sequence shown here is derived from an EMBL/GenBank/DDBJ whole genome shotgun (WGS) entry which is preliminary data.</text>
</comment>
<feature type="transmembrane region" description="Helical" evidence="1">
    <location>
        <begin position="86"/>
        <end position="107"/>
    </location>
</feature>
<feature type="transmembrane region" description="Helical" evidence="1">
    <location>
        <begin position="58"/>
        <end position="79"/>
    </location>
</feature>
<dbReference type="Proteomes" id="UP001501734">
    <property type="component" value="Unassembled WGS sequence"/>
</dbReference>
<keyword evidence="1" id="KW-0472">Membrane</keyword>
<keyword evidence="3" id="KW-1185">Reference proteome</keyword>
<dbReference type="InterPro" id="IPR019649">
    <property type="entry name" value="DUF2512"/>
</dbReference>